<protein>
    <submittedName>
        <fullName evidence="1">Uncharacterized protein</fullName>
    </submittedName>
</protein>
<name>A0ABQ1K2D5_9FLAO</name>
<dbReference type="RefSeq" id="WP_188621507.1">
    <property type="nucleotide sequence ID" value="NZ_BMJE01000006.1"/>
</dbReference>
<dbReference type="Proteomes" id="UP000615760">
    <property type="component" value="Unassembled WGS sequence"/>
</dbReference>
<accession>A0ABQ1K2D5</accession>
<keyword evidence="2" id="KW-1185">Reference proteome</keyword>
<sequence>MDNENVEYIDAEGNLLFKEVIPYGNIPPVGRHVKWHTFKWVVSHILENWDSKKTIVTLQLLTEIN</sequence>
<organism evidence="1 2">
    <name type="scientific">Flavobacterium suaedae</name>
    <dbReference type="NCBI Taxonomy" id="1767027"/>
    <lineage>
        <taxon>Bacteria</taxon>
        <taxon>Pseudomonadati</taxon>
        <taxon>Bacteroidota</taxon>
        <taxon>Flavobacteriia</taxon>
        <taxon>Flavobacteriales</taxon>
        <taxon>Flavobacteriaceae</taxon>
        <taxon>Flavobacterium</taxon>
    </lineage>
</organism>
<proteinExistence type="predicted"/>
<evidence type="ECO:0000313" key="2">
    <source>
        <dbReference type="Proteomes" id="UP000615760"/>
    </source>
</evidence>
<comment type="caution">
    <text evidence="1">The sequence shown here is derived from an EMBL/GenBank/DDBJ whole genome shotgun (WGS) entry which is preliminary data.</text>
</comment>
<gene>
    <name evidence="1" type="ORF">GCM10007424_23600</name>
</gene>
<evidence type="ECO:0000313" key="1">
    <source>
        <dbReference type="EMBL" id="GGB82852.1"/>
    </source>
</evidence>
<reference evidence="2" key="1">
    <citation type="journal article" date="2019" name="Int. J. Syst. Evol. Microbiol.">
        <title>The Global Catalogue of Microorganisms (GCM) 10K type strain sequencing project: providing services to taxonomists for standard genome sequencing and annotation.</title>
        <authorList>
            <consortium name="The Broad Institute Genomics Platform"/>
            <consortium name="The Broad Institute Genome Sequencing Center for Infectious Disease"/>
            <person name="Wu L."/>
            <person name="Ma J."/>
        </authorList>
    </citation>
    <scope>NUCLEOTIDE SEQUENCE [LARGE SCALE GENOMIC DNA]</scope>
    <source>
        <strain evidence="2">CGMCC 1.15461</strain>
    </source>
</reference>
<dbReference type="EMBL" id="BMJE01000006">
    <property type="protein sequence ID" value="GGB82852.1"/>
    <property type="molecule type" value="Genomic_DNA"/>
</dbReference>